<proteinExistence type="predicted"/>
<dbReference type="Proteomes" id="UP000640052">
    <property type="component" value="Unassembled WGS sequence"/>
</dbReference>
<name>A0A919Q6V7_9ACTN</name>
<dbReference type="EMBL" id="BOOA01000011">
    <property type="protein sequence ID" value="GIH23519.1"/>
    <property type="molecule type" value="Genomic_DNA"/>
</dbReference>
<organism evidence="1 2">
    <name type="scientific">Acrocarpospora phusangensis</name>
    <dbReference type="NCBI Taxonomy" id="1070424"/>
    <lineage>
        <taxon>Bacteria</taxon>
        <taxon>Bacillati</taxon>
        <taxon>Actinomycetota</taxon>
        <taxon>Actinomycetes</taxon>
        <taxon>Streptosporangiales</taxon>
        <taxon>Streptosporangiaceae</taxon>
        <taxon>Acrocarpospora</taxon>
    </lineage>
</organism>
<gene>
    <name evidence="1" type="ORF">Aph01nite_18290</name>
</gene>
<accession>A0A919Q6V7</accession>
<sequence length="84" mass="8829">MPGAVHTVAGVAADAGAAVASAATVPKTIVNIEYLRNMGECSAIRRNRRYPGHVTARRTSKKRATGCAAMPWFIAQIGAHILAK</sequence>
<dbReference type="AlphaFoldDB" id="A0A919Q6V7"/>
<evidence type="ECO:0000313" key="2">
    <source>
        <dbReference type="Proteomes" id="UP000640052"/>
    </source>
</evidence>
<evidence type="ECO:0000313" key="1">
    <source>
        <dbReference type="EMBL" id="GIH23519.1"/>
    </source>
</evidence>
<keyword evidence="2" id="KW-1185">Reference proteome</keyword>
<reference evidence="1" key="1">
    <citation type="submission" date="2021-01" db="EMBL/GenBank/DDBJ databases">
        <title>Whole genome shotgun sequence of Acrocarpospora phusangensis NBRC 108782.</title>
        <authorList>
            <person name="Komaki H."/>
            <person name="Tamura T."/>
        </authorList>
    </citation>
    <scope>NUCLEOTIDE SEQUENCE</scope>
    <source>
        <strain evidence="1">NBRC 108782</strain>
    </source>
</reference>
<protein>
    <submittedName>
        <fullName evidence="1">Uncharacterized protein</fullName>
    </submittedName>
</protein>
<comment type="caution">
    <text evidence="1">The sequence shown here is derived from an EMBL/GenBank/DDBJ whole genome shotgun (WGS) entry which is preliminary data.</text>
</comment>